<keyword evidence="7 14" id="KW-0812">Transmembrane</keyword>
<evidence type="ECO:0000313" key="16">
    <source>
        <dbReference type="EMBL" id="TGE38076.1"/>
    </source>
</evidence>
<dbReference type="Pfam" id="PF06580">
    <property type="entry name" value="His_kinase"/>
    <property type="match status" value="1"/>
</dbReference>
<evidence type="ECO:0000256" key="6">
    <source>
        <dbReference type="ARBA" id="ARBA00022679"/>
    </source>
</evidence>
<dbReference type="GO" id="GO:0071555">
    <property type="term" value="P:cell wall organization"/>
    <property type="evidence" value="ECO:0007669"/>
    <property type="project" value="InterPro"/>
</dbReference>
<dbReference type="Pfam" id="PF02518">
    <property type="entry name" value="HATPase_c"/>
    <property type="match status" value="1"/>
</dbReference>
<dbReference type="AlphaFoldDB" id="A0A4Z0R8W2"/>
<dbReference type="EC" id="2.7.13.3" evidence="3"/>
<dbReference type="InterPro" id="IPR010559">
    <property type="entry name" value="Sig_transdc_His_kin_internal"/>
</dbReference>
<dbReference type="InterPro" id="IPR003594">
    <property type="entry name" value="HATPase_dom"/>
</dbReference>
<keyword evidence="9 16" id="KW-0418">Kinase</keyword>
<keyword evidence="11 14" id="KW-1133">Transmembrane helix</keyword>
<dbReference type="PANTHER" id="PTHR34220">
    <property type="entry name" value="SENSOR HISTIDINE KINASE YPDA"/>
    <property type="match status" value="1"/>
</dbReference>
<feature type="domain" description="Histidine kinase" evidence="15">
    <location>
        <begin position="510"/>
        <end position="613"/>
    </location>
</feature>
<evidence type="ECO:0000256" key="7">
    <source>
        <dbReference type="ARBA" id="ARBA00022692"/>
    </source>
</evidence>
<feature type="transmembrane region" description="Helical" evidence="14">
    <location>
        <begin position="73"/>
        <end position="92"/>
    </location>
</feature>
<organism evidence="16 17">
    <name type="scientific">Desulfosporosinus fructosivorans</name>
    <dbReference type="NCBI Taxonomy" id="2018669"/>
    <lineage>
        <taxon>Bacteria</taxon>
        <taxon>Bacillati</taxon>
        <taxon>Bacillota</taxon>
        <taxon>Clostridia</taxon>
        <taxon>Eubacteriales</taxon>
        <taxon>Desulfitobacteriaceae</taxon>
        <taxon>Desulfosporosinus</taxon>
    </lineage>
</organism>
<evidence type="ECO:0000256" key="8">
    <source>
        <dbReference type="ARBA" id="ARBA00022741"/>
    </source>
</evidence>
<keyword evidence="13 14" id="KW-0472">Membrane</keyword>
<dbReference type="InterPro" id="IPR036890">
    <property type="entry name" value="HATPase_C_sf"/>
</dbReference>
<feature type="transmembrane region" description="Helical" evidence="14">
    <location>
        <begin position="186"/>
        <end position="206"/>
    </location>
</feature>
<dbReference type="SMART" id="SM00387">
    <property type="entry name" value="HATPase_c"/>
    <property type="match status" value="1"/>
</dbReference>
<reference evidence="16 17" key="1">
    <citation type="submission" date="2019-03" db="EMBL/GenBank/DDBJ databases">
        <title>Draft Genome Sequence of Desulfosporosinus fructosivorans Strain 63.6F, Isolated from Marine Sediment in the Baltic Sea.</title>
        <authorList>
            <person name="Hausmann B."/>
            <person name="Vandieken V."/>
            <person name="Pjevac P."/>
            <person name="Schreck K."/>
            <person name="Herbold C.W."/>
            <person name="Loy A."/>
        </authorList>
    </citation>
    <scope>NUCLEOTIDE SEQUENCE [LARGE SCALE GENOMIC DNA]</scope>
    <source>
        <strain evidence="16 17">63.6F</strain>
    </source>
</reference>
<dbReference type="SUPFAM" id="SSF55781">
    <property type="entry name" value="GAF domain-like"/>
    <property type="match status" value="1"/>
</dbReference>
<keyword evidence="4" id="KW-1003">Cell membrane</keyword>
<sequence>MSVAASFRQKNRPSVFPCLLVSRVLPDERSFLTVQLLFLMIEHIGLIVAIAFMLTRLTTFRNLIDHKLDPWTIIQLSIVFGLFGIVGTYTGISIRPSTSAFLWIPRVEAIGFEEALANSRVVGVVIGGLLGGPWVGLGAGLIAGIHRTLLGGFTGLACGISTVTAGLFAGLVYLKVGNRRIVPTSKALLTGVIAETTQMLIILLMARPWESAVALVQVIALPMILANSLGIALFVAIIRSVINVEDRIEANQAQKVLHIADQMLVNLRRGLTEESATQISKLLLKTTGAFAVSVTDREKILSHVGIGDDHHLPGHTVLTEATKRVLKTGQLYIPKSLDEIHCPQKGCPLAVAIIVPLKKSDEVVGVLKFYYLNTKQIKPVDEEVAQGLGKLLSHQLEVVDAQNHAQLIQEAEIKALQAQMNPHFLFNSLNTIVALVRTRPDMARKLLIQLGYFFRQNLNASLYEFVTLRQEIDHTRAYLDIEQARFTERLGIKLEIDPLFENVLLPPLTLQPLVENGIRHGLKGLEKTGEILVQVTESEGYALISVKDNGIGISPERIAELLYSRIESQEGTGLALYNVNQRLKYHFGEESQLHIDSELEHGTCVWFRVPLQKGGDRT</sequence>
<evidence type="ECO:0000256" key="11">
    <source>
        <dbReference type="ARBA" id="ARBA00022989"/>
    </source>
</evidence>
<evidence type="ECO:0000313" key="17">
    <source>
        <dbReference type="Proteomes" id="UP000298460"/>
    </source>
</evidence>
<keyword evidence="17" id="KW-1185">Reference proteome</keyword>
<evidence type="ECO:0000256" key="3">
    <source>
        <dbReference type="ARBA" id="ARBA00012438"/>
    </source>
</evidence>
<feature type="transmembrane region" description="Helical" evidence="14">
    <location>
        <begin position="149"/>
        <end position="174"/>
    </location>
</feature>
<dbReference type="Pfam" id="PF07694">
    <property type="entry name" value="5TM-5TMR_LYT"/>
    <property type="match status" value="1"/>
</dbReference>
<accession>A0A4Z0R8W2</accession>
<dbReference type="PANTHER" id="PTHR34220:SF7">
    <property type="entry name" value="SENSOR HISTIDINE KINASE YPDA"/>
    <property type="match status" value="1"/>
</dbReference>
<dbReference type="InterPro" id="IPR005467">
    <property type="entry name" value="His_kinase_dom"/>
</dbReference>
<dbReference type="Gene3D" id="3.30.565.10">
    <property type="entry name" value="Histidine kinase-like ATPase, C-terminal domain"/>
    <property type="match status" value="1"/>
</dbReference>
<evidence type="ECO:0000256" key="12">
    <source>
        <dbReference type="ARBA" id="ARBA00023012"/>
    </source>
</evidence>
<dbReference type="GO" id="GO:0005524">
    <property type="term" value="F:ATP binding"/>
    <property type="evidence" value="ECO:0007669"/>
    <property type="project" value="UniProtKB-KW"/>
</dbReference>
<dbReference type="GO" id="GO:0000155">
    <property type="term" value="F:phosphorelay sensor kinase activity"/>
    <property type="evidence" value="ECO:0007669"/>
    <property type="project" value="InterPro"/>
</dbReference>
<dbReference type="GO" id="GO:0005886">
    <property type="term" value="C:plasma membrane"/>
    <property type="evidence" value="ECO:0007669"/>
    <property type="project" value="UniProtKB-SubCell"/>
</dbReference>
<dbReference type="Proteomes" id="UP000298460">
    <property type="component" value="Unassembled WGS sequence"/>
</dbReference>
<keyword evidence="10" id="KW-0067">ATP-binding</keyword>
<dbReference type="EMBL" id="SPQQ01000003">
    <property type="protein sequence ID" value="TGE38076.1"/>
    <property type="molecule type" value="Genomic_DNA"/>
</dbReference>
<keyword evidence="8" id="KW-0547">Nucleotide-binding</keyword>
<dbReference type="InterPro" id="IPR003018">
    <property type="entry name" value="GAF"/>
</dbReference>
<dbReference type="PRINTS" id="PR00344">
    <property type="entry name" value="BCTRLSENSOR"/>
</dbReference>
<dbReference type="OrthoDB" id="9809348at2"/>
<evidence type="ECO:0000256" key="1">
    <source>
        <dbReference type="ARBA" id="ARBA00000085"/>
    </source>
</evidence>
<feature type="transmembrane region" description="Helical" evidence="14">
    <location>
        <begin position="212"/>
        <end position="238"/>
    </location>
</feature>
<dbReference type="Gene3D" id="3.30.450.40">
    <property type="match status" value="1"/>
</dbReference>
<feature type="transmembrane region" description="Helical" evidence="14">
    <location>
        <begin position="31"/>
        <end position="53"/>
    </location>
</feature>
<evidence type="ECO:0000256" key="5">
    <source>
        <dbReference type="ARBA" id="ARBA00022553"/>
    </source>
</evidence>
<evidence type="ECO:0000256" key="9">
    <source>
        <dbReference type="ARBA" id="ARBA00022777"/>
    </source>
</evidence>
<evidence type="ECO:0000259" key="15">
    <source>
        <dbReference type="PROSITE" id="PS50109"/>
    </source>
</evidence>
<dbReference type="Pfam" id="PF13492">
    <property type="entry name" value="GAF_3"/>
    <property type="match status" value="1"/>
</dbReference>
<dbReference type="InterPro" id="IPR011620">
    <property type="entry name" value="Sig_transdc_His_kinase_LytS_TM"/>
</dbReference>
<evidence type="ECO:0000256" key="14">
    <source>
        <dbReference type="SAM" id="Phobius"/>
    </source>
</evidence>
<comment type="subcellular location">
    <subcellularLocation>
        <location evidence="2">Cell membrane</location>
        <topology evidence="2">Multi-pass membrane protein</topology>
    </subcellularLocation>
</comment>
<gene>
    <name evidence="16" type="ORF">E4K67_08800</name>
</gene>
<dbReference type="InterPro" id="IPR004358">
    <property type="entry name" value="Sig_transdc_His_kin-like_C"/>
</dbReference>
<comment type="catalytic activity">
    <reaction evidence="1">
        <text>ATP + protein L-histidine = ADP + protein N-phospho-L-histidine.</text>
        <dbReference type="EC" id="2.7.13.3"/>
    </reaction>
</comment>
<keyword evidence="6" id="KW-0808">Transferase</keyword>
<comment type="caution">
    <text evidence="16">The sequence shown here is derived from an EMBL/GenBank/DDBJ whole genome shotgun (WGS) entry which is preliminary data.</text>
</comment>
<name>A0A4Z0R8W2_9FIRM</name>
<proteinExistence type="predicted"/>
<dbReference type="PROSITE" id="PS50109">
    <property type="entry name" value="HIS_KIN"/>
    <property type="match status" value="1"/>
</dbReference>
<feature type="transmembrane region" description="Helical" evidence="14">
    <location>
        <begin position="121"/>
        <end position="143"/>
    </location>
</feature>
<dbReference type="InterPro" id="IPR050640">
    <property type="entry name" value="Bact_2-comp_sensor_kinase"/>
</dbReference>
<evidence type="ECO:0000256" key="4">
    <source>
        <dbReference type="ARBA" id="ARBA00022475"/>
    </source>
</evidence>
<evidence type="ECO:0000256" key="10">
    <source>
        <dbReference type="ARBA" id="ARBA00022840"/>
    </source>
</evidence>
<keyword evidence="12" id="KW-0902">Two-component regulatory system</keyword>
<evidence type="ECO:0000256" key="2">
    <source>
        <dbReference type="ARBA" id="ARBA00004651"/>
    </source>
</evidence>
<dbReference type="SUPFAM" id="SSF55874">
    <property type="entry name" value="ATPase domain of HSP90 chaperone/DNA topoisomerase II/histidine kinase"/>
    <property type="match status" value="1"/>
</dbReference>
<dbReference type="InterPro" id="IPR029016">
    <property type="entry name" value="GAF-like_dom_sf"/>
</dbReference>
<keyword evidence="5" id="KW-0597">Phosphoprotein</keyword>
<evidence type="ECO:0000256" key="13">
    <source>
        <dbReference type="ARBA" id="ARBA00023136"/>
    </source>
</evidence>
<protein>
    <recommendedName>
        <fullName evidence="3">histidine kinase</fullName>
        <ecNumber evidence="3">2.7.13.3</ecNumber>
    </recommendedName>
</protein>